<reference evidence="9" key="1">
    <citation type="submission" date="2014-12" db="EMBL/GenBank/DDBJ databases">
        <title>Genome Sequence of Valsa Canker Pathogens Uncovers a Specific Adaption of Colonization on Woody Bark.</title>
        <authorList>
            <person name="Yin Z."/>
            <person name="Liu H."/>
            <person name="Gao X."/>
            <person name="Li Z."/>
            <person name="Song N."/>
            <person name="Ke X."/>
            <person name="Dai Q."/>
            <person name="Wu Y."/>
            <person name="Sun Y."/>
            <person name="Xu J.-R."/>
            <person name="Kang Z.K."/>
            <person name="Wang L."/>
            <person name="Huang L."/>
        </authorList>
    </citation>
    <scope>NUCLEOTIDE SEQUENCE [LARGE SCALE GENOMIC DNA]</scope>
    <source>
        <strain evidence="9">03-8</strain>
    </source>
</reference>
<sequence>MECKFCFHTAKTSNVASLEDAKQALALLKHAGMKKVNFAGGEPFGNPKFLGDLVQFAKQALKLESVSIVSNGSLIREPWLRKYGPYLDILAISCDSFNEKTNIEIGRGKGDSVKRLFRIRDWCHQYGIMFKLNTVVCRNNFDEDMIRQVTELNPFRWKCFQVLRVEGENDTDKTLKDVREFEIEDEEFEAFCRRHEHLPFFVPESNQVMAESYLVLDENLRFISGVNKNITSKSILDIGVHEALRAIHWDQKAFIERCGVYEWTKDEQAGGCGSELANDLQW</sequence>
<dbReference type="InterPro" id="IPR013785">
    <property type="entry name" value="Aldolase_TIM"/>
</dbReference>
<dbReference type="NCBIfam" id="NF038283">
    <property type="entry name" value="viperin_w_prok"/>
    <property type="match status" value="1"/>
</dbReference>
<dbReference type="CDD" id="cd01335">
    <property type="entry name" value="Radical_SAM"/>
    <property type="match status" value="1"/>
</dbReference>
<dbReference type="PANTHER" id="PTHR21339:SF0">
    <property type="entry name" value="S-ADENOSYLMETHIONINE-DEPENDENT NUCLEOTIDE DEHYDRATASE RSAD2"/>
    <property type="match status" value="1"/>
</dbReference>
<name>A0A194VMS7_CYTMA</name>
<comment type="cofactor">
    <cofactor evidence="1">
        <name>[4Fe-4S] cluster</name>
        <dbReference type="ChEBI" id="CHEBI:49883"/>
    </cofactor>
</comment>
<proteinExistence type="predicted"/>
<evidence type="ECO:0000313" key="10">
    <source>
        <dbReference type="Proteomes" id="UP000078559"/>
    </source>
</evidence>
<dbReference type="GO" id="GO:0051539">
    <property type="term" value="F:4 iron, 4 sulfur cluster binding"/>
    <property type="evidence" value="ECO:0007669"/>
    <property type="project" value="UniProtKB-KW"/>
</dbReference>
<dbReference type="Proteomes" id="UP000078559">
    <property type="component" value="Chromosome 1"/>
</dbReference>
<dbReference type="GO" id="GO:0003824">
    <property type="term" value="F:catalytic activity"/>
    <property type="evidence" value="ECO:0007669"/>
    <property type="project" value="InterPro"/>
</dbReference>
<gene>
    <name evidence="9" type="ORF">VM1G_00018</name>
</gene>
<feature type="domain" description="Radical SAM core" evidence="8">
    <location>
        <begin position="1"/>
        <end position="193"/>
    </location>
</feature>
<dbReference type="PANTHER" id="PTHR21339">
    <property type="entry name" value="RADICAL S-ADENOSYL METHIONINE DOMAIN-CONTAINING PROTEIN 2"/>
    <property type="match status" value="1"/>
</dbReference>
<evidence type="ECO:0000256" key="3">
    <source>
        <dbReference type="ARBA" id="ARBA00022691"/>
    </source>
</evidence>
<dbReference type="Gene3D" id="3.20.20.70">
    <property type="entry name" value="Aldolase class I"/>
    <property type="match status" value="1"/>
</dbReference>
<dbReference type="PROSITE" id="PS51918">
    <property type="entry name" value="RADICAL_SAM"/>
    <property type="match status" value="1"/>
</dbReference>
<evidence type="ECO:0000313" key="9">
    <source>
        <dbReference type="EMBL" id="KUI65263.1"/>
    </source>
</evidence>
<evidence type="ECO:0000259" key="8">
    <source>
        <dbReference type="PROSITE" id="PS51918"/>
    </source>
</evidence>
<dbReference type="AlphaFoldDB" id="A0A194VMS7"/>
<dbReference type="GO" id="GO:0046872">
    <property type="term" value="F:metal ion binding"/>
    <property type="evidence" value="ECO:0007669"/>
    <property type="project" value="UniProtKB-KW"/>
</dbReference>
<dbReference type="OrthoDB" id="549750at2759"/>
<accession>A0A194VMS7</accession>
<keyword evidence="5" id="KW-0408">Iron</keyword>
<dbReference type="SUPFAM" id="SSF102114">
    <property type="entry name" value="Radical SAM enzymes"/>
    <property type="match status" value="1"/>
</dbReference>
<dbReference type="InterPro" id="IPR051196">
    <property type="entry name" value="RSAD2/Viperin_antiviral"/>
</dbReference>
<evidence type="ECO:0000256" key="2">
    <source>
        <dbReference type="ARBA" id="ARBA00022485"/>
    </source>
</evidence>
<evidence type="ECO:0000256" key="7">
    <source>
        <dbReference type="ARBA" id="ARBA00023118"/>
    </source>
</evidence>
<keyword evidence="4" id="KW-0479">Metal-binding</keyword>
<keyword evidence="6" id="KW-0411">Iron-sulfur</keyword>
<dbReference type="GO" id="GO:0051607">
    <property type="term" value="P:defense response to virus"/>
    <property type="evidence" value="ECO:0007669"/>
    <property type="project" value="UniProtKB-KW"/>
</dbReference>
<dbReference type="InterPro" id="IPR007197">
    <property type="entry name" value="rSAM"/>
</dbReference>
<keyword evidence="10" id="KW-1185">Reference proteome</keyword>
<dbReference type="SMR" id="A0A194VMS7"/>
<protein>
    <submittedName>
        <fullName evidence="9">Radical S-adenosyl methionine domain-containing protein 2</fullName>
    </submittedName>
</protein>
<dbReference type="InterPro" id="IPR058240">
    <property type="entry name" value="rSAM_sf"/>
</dbReference>
<keyword evidence="7" id="KW-0051">Antiviral defense</keyword>
<dbReference type="Pfam" id="PF04055">
    <property type="entry name" value="Radical_SAM"/>
    <property type="match status" value="1"/>
</dbReference>
<evidence type="ECO:0000256" key="5">
    <source>
        <dbReference type="ARBA" id="ARBA00023004"/>
    </source>
</evidence>
<evidence type="ECO:0000256" key="1">
    <source>
        <dbReference type="ARBA" id="ARBA00001966"/>
    </source>
</evidence>
<keyword evidence="3" id="KW-0949">S-adenosyl-L-methionine</keyword>
<organism evidence="9 10">
    <name type="scientific">Cytospora mali</name>
    <name type="common">Apple Valsa canker fungus</name>
    <name type="synonym">Valsa mali</name>
    <dbReference type="NCBI Taxonomy" id="578113"/>
    <lineage>
        <taxon>Eukaryota</taxon>
        <taxon>Fungi</taxon>
        <taxon>Dikarya</taxon>
        <taxon>Ascomycota</taxon>
        <taxon>Pezizomycotina</taxon>
        <taxon>Sordariomycetes</taxon>
        <taxon>Sordariomycetidae</taxon>
        <taxon>Diaporthales</taxon>
        <taxon>Cytosporaceae</taxon>
        <taxon>Cytospora</taxon>
    </lineage>
</organism>
<evidence type="ECO:0000256" key="4">
    <source>
        <dbReference type="ARBA" id="ARBA00022723"/>
    </source>
</evidence>
<evidence type="ECO:0000256" key="6">
    <source>
        <dbReference type="ARBA" id="ARBA00023014"/>
    </source>
</evidence>
<keyword evidence="2" id="KW-0004">4Fe-4S</keyword>
<dbReference type="EMBL" id="CM003098">
    <property type="protein sequence ID" value="KUI65263.1"/>
    <property type="molecule type" value="Genomic_DNA"/>
</dbReference>